<dbReference type="PROSITE" id="PS00562">
    <property type="entry name" value="CBM1_1"/>
    <property type="match status" value="1"/>
</dbReference>
<dbReference type="AlphaFoldDB" id="A0A5M3MEK2"/>
<keyword evidence="5" id="KW-0503">Monooxygenase</keyword>
<feature type="signal peptide" evidence="9">
    <location>
        <begin position="1"/>
        <end position="16"/>
    </location>
</feature>
<evidence type="ECO:0000256" key="3">
    <source>
        <dbReference type="ARBA" id="ARBA00023002"/>
    </source>
</evidence>
<keyword evidence="12" id="KW-1185">Reference proteome</keyword>
<dbReference type="InterPro" id="IPR035971">
    <property type="entry name" value="CBD_sf"/>
</dbReference>
<evidence type="ECO:0000256" key="4">
    <source>
        <dbReference type="ARBA" id="ARBA00023008"/>
    </source>
</evidence>
<dbReference type="GeneID" id="19201314"/>
<keyword evidence="7" id="KW-0136">Cellulose degradation</keyword>
<feature type="region of interest" description="Disordered" evidence="8">
    <location>
        <begin position="242"/>
        <end position="281"/>
    </location>
</feature>
<dbReference type="RefSeq" id="XP_007772836.1">
    <property type="nucleotide sequence ID" value="XM_007774646.1"/>
</dbReference>
<dbReference type="SUPFAM" id="SSF57180">
    <property type="entry name" value="Cellulose-binding domain"/>
    <property type="match status" value="1"/>
</dbReference>
<comment type="catalytic activity">
    <reaction evidence="7">
        <text>[(1-&gt;4)-beta-D-glucosyl]n+m + reduced acceptor + O2 = 4-dehydro-beta-D-glucosyl-[(1-&gt;4)-beta-D-glucosyl]n-1 + [(1-&gt;4)-beta-D-glucosyl]m + acceptor + H2O.</text>
        <dbReference type="EC" id="1.14.99.56"/>
    </reaction>
</comment>
<evidence type="ECO:0000313" key="11">
    <source>
        <dbReference type="EMBL" id="EIW77477.1"/>
    </source>
</evidence>
<dbReference type="InterPro" id="IPR000254">
    <property type="entry name" value="CBD"/>
</dbReference>
<feature type="compositionally biased region" description="Low complexity" evidence="8">
    <location>
        <begin position="260"/>
        <end position="274"/>
    </location>
</feature>
<dbReference type="EC" id="1.14.99.56" evidence="7"/>
<dbReference type="GO" id="GO:0030245">
    <property type="term" value="P:cellulose catabolic process"/>
    <property type="evidence" value="ECO:0007669"/>
    <property type="project" value="UniProtKB-UniRule"/>
</dbReference>
<dbReference type="Pfam" id="PF03443">
    <property type="entry name" value="AA9"/>
    <property type="match status" value="1"/>
</dbReference>
<evidence type="ECO:0000256" key="7">
    <source>
        <dbReference type="RuleBase" id="RU368122"/>
    </source>
</evidence>
<evidence type="ECO:0000256" key="5">
    <source>
        <dbReference type="ARBA" id="ARBA00023033"/>
    </source>
</evidence>
<keyword evidence="1" id="KW-0479">Metal-binding</keyword>
<dbReference type="GO" id="GO:0030248">
    <property type="term" value="F:cellulose binding"/>
    <property type="evidence" value="ECO:0007669"/>
    <property type="project" value="UniProtKB-UniRule"/>
</dbReference>
<accession>A0A5M3MEK2</accession>
<name>A0A5M3MEK2_CONPW</name>
<feature type="domain" description="CBM1" evidence="10">
    <location>
        <begin position="280"/>
        <end position="316"/>
    </location>
</feature>
<dbReference type="EMBL" id="JH711584">
    <property type="protein sequence ID" value="EIW77477.1"/>
    <property type="molecule type" value="Genomic_DNA"/>
</dbReference>
<keyword evidence="3" id="KW-0560">Oxidoreductase</keyword>
<protein>
    <recommendedName>
        <fullName evidence="7">AA9 family lytic polysaccharide monooxygenase</fullName>
        <ecNumber evidence="7">1.14.99.56</ecNumber>
    </recommendedName>
    <alternativeName>
        <fullName evidence="7">Endo-beta-1,4-glucanase</fullName>
    </alternativeName>
    <alternativeName>
        <fullName evidence="7">Glycosyl hydrolase 61 family protein</fullName>
    </alternativeName>
</protein>
<keyword evidence="2 9" id="KW-0732">Signal</keyword>
<dbReference type="InterPro" id="IPR049892">
    <property type="entry name" value="AA9"/>
</dbReference>
<dbReference type="GO" id="GO:0046872">
    <property type="term" value="F:metal ion binding"/>
    <property type="evidence" value="ECO:0007669"/>
    <property type="project" value="UniProtKB-KW"/>
</dbReference>
<feature type="chain" id="PRO_5024347834" description="AA9 family lytic polysaccharide monooxygenase" evidence="9">
    <location>
        <begin position="17"/>
        <end position="316"/>
    </location>
</feature>
<dbReference type="CDD" id="cd21175">
    <property type="entry name" value="LPMO_AA9"/>
    <property type="match status" value="1"/>
</dbReference>
<reference evidence="12" key="1">
    <citation type="journal article" date="2012" name="Science">
        <title>The Paleozoic origin of enzymatic lignin decomposition reconstructed from 31 fungal genomes.</title>
        <authorList>
            <person name="Floudas D."/>
            <person name="Binder M."/>
            <person name="Riley R."/>
            <person name="Barry K."/>
            <person name="Blanchette R.A."/>
            <person name="Henrissat B."/>
            <person name="Martinez A.T."/>
            <person name="Otillar R."/>
            <person name="Spatafora J.W."/>
            <person name="Yadav J.S."/>
            <person name="Aerts A."/>
            <person name="Benoit I."/>
            <person name="Boyd A."/>
            <person name="Carlson A."/>
            <person name="Copeland A."/>
            <person name="Coutinho P.M."/>
            <person name="de Vries R.P."/>
            <person name="Ferreira P."/>
            <person name="Findley K."/>
            <person name="Foster B."/>
            <person name="Gaskell J."/>
            <person name="Glotzer D."/>
            <person name="Gorecki P."/>
            <person name="Heitman J."/>
            <person name="Hesse C."/>
            <person name="Hori C."/>
            <person name="Igarashi K."/>
            <person name="Jurgens J.A."/>
            <person name="Kallen N."/>
            <person name="Kersten P."/>
            <person name="Kohler A."/>
            <person name="Kuees U."/>
            <person name="Kumar T.K.A."/>
            <person name="Kuo A."/>
            <person name="LaButti K."/>
            <person name="Larrondo L.F."/>
            <person name="Lindquist E."/>
            <person name="Ling A."/>
            <person name="Lombard V."/>
            <person name="Lucas S."/>
            <person name="Lundell T."/>
            <person name="Martin R."/>
            <person name="McLaughlin D.J."/>
            <person name="Morgenstern I."/>
            <person name="Morin E."/>
            <person name="Murat C."/>
            <person name="Nagy L.G."/>
            <person name="Nolan M."/>
            <person name="Ohm R.A."/>
            <person name="Patyshakuliyeva A."/>
            <person name="Rokas A."/>
            <person name="Ruiz-Duenas F.J."/>
            <person name="Sabat G."/>
            <person name="Salamov A."/>
            <person name="Samejima M."/>
            <person name="Schmutz J."/>
            <person name="Slot J.C."/>
            <person name="St John F."/>
            <person name="Stenlid J."/>
            <person name="Sun H."/>
            <person name="Sun S."/>
            <person name="Syed K."/>
            <person name="Tsang A."/>
            <person name="Wiebenga A."/>
            <person name="Young D."/>
            <person name="Pisabarro A."/>
            <person name="Eastwood D.C."/>
            <person name="Martin F."/>
            <person name="Cullen D."/>
            <person name="Grigoriev I.V."/>
            <person name="Hibbett D.S."/>
        </authorList>
    </citation>
    <scope>NUCLEOTIDE SEQUENCE [LARGE SCALE GENOMIC DNA]</scope>
    <source>
        <strain evidence="12">RWD-64-598 SS2</strain>
    </source>
</reference>
<keyword evidence="6 7" id="KW-1015">Disulfide bond</keyword>
<gene>
    <name evidence="11" type="ORF">CONPUDRAFT_139222</name>
</gene>
<dbReference type="Gene3D" id="2.70.50.70">
    <property type="match status" value="1"/>
</dbReference>
<evidence type="ECO:0000259" key="10">
    <source>
        <dbReference type="PROSITE" id="PS51164"/>
    </source>
</evidence>
<keyword evidence="7" id="KW-0119">Carbohydrate metabolism</keyword>
<organism evidence="11 12">
    <name type="scientific">Coniophora puteana (strain RWD-64-598)</name>
    <name type="common">Brown rot fungus</name>
    <dbReference type="NCBI Taxonomy" id="741705"/>
    <lineage>
        <taxon>Eukaryota</taxon>
        <taxon>Fungi</taxon>
        <taxon>Dikarya</taxon>
        <taxon>Basidiomycota</taxon>
        <taxon>Agaricomycotina</taxon>
        <taxon>Agaricomycetes</taxon>
        <taxon>Agaricomycetidae</taxon>
        <taxon>Boletales</taxon>
        <taxon>Coniophorineae</taxon>
        <taxon>Coniophoraceae</taxon>
        <taxon>Coniophora</taxon>
    </lineage>
</organism>
<keyword evidence="4" id="KW-0186">Copper</keyword>
<dbReference type="PANTHER" id="PTHR33353">
    <property type="entry name" value="PUTATIVE (AFU_ORTHOLOGUE AFUA_1G12560)-RELATED"/>
    <property type="match status" value="1"/>
</dbReference>
<keyword evidence="7" id="KW-0624">Polysaccharide degradation</keyword>
<dbReference type="PROSITE" id="PS51164">
    <property type="entry name" value="CBM1_2"/>
    <property type="match status" value="1"/>
</dbReference>
<dbReference type="Proteomes" id="UP000053558">
    <property type="component" value="Unassembled WGS sequence"/>
</dbReference>
<dbReference type="InterPro" id="IPR005103">
    <property type="entry name" value="AA9_LPMO"/>
</dbReference>
<dbReference type="OrthoDB" id="4849160at2759"/>
<keyword evidence="7" id="KW-0964">Secreted</keyword>
<dbReference type="GO" id="GO:0008810">
    <property type="term" value="F:cellulase activity"/>
    <property type="evidence" value="ECO:0007669"/>
    <property type="project" value="UniProtKB-UniRule"/>
</dbReference>
<comment type="domain">
    <text evidence="7">Has a modular structure: an endo-beta-1,4-glucanase catalytic module at the N-terminus, a linker rich in serines and threonines, and a C-terminal carbohydrate-binding module (CBM).</text>
</comment>
<dbReference type="PANTHER" id="PTHR33353:SF19">
    <property type="entry name" value="GLYCOSYLHYDROLASE FAMILY 61-8 PROTEIN"/>
    <property type="match status" value="1"/>
</dbReference>
<evidence type="ECO:0000256" key="2">
    <source>
        <dbReference type="ARBA" id="ARBA00022729"/>
    </source>
</evidence>
<comment type="function">
    <text evidence="7">Lytic polysaccharide monooxygenase (LMPO) that depolymerizes crystalline and amorphous polysaccharides via the oxidation of scissile alpha- or beta-(1-4)-glycosidic bonds, yielding C1 and/or C4 oxidation products. Catalysis by LPMOs requires the reduction of the active-site copper from Cu(II) to Cu(I) by a reducing agent and H(2)O(2) or O(2) as a cosubstrate.</text>
</comment>
<evidence type="ECO:0000256" key="1">
    <source>
        <dbReference type="ARBA" id="ARBA00022723"/>
    </source>
</evidence>
<evidence type="ECO:0000256" key="6">
    <source>
        <dbReference type="ARBA" id="ARBA00023157"/>
    </source>
</evidence>
<dbReference type="GO" id="GO:0005576">
    <property type="term" value="C:extracellular region"/>
    <property type="evidence" value="ECO:0007669"/>
    <property type="project" value="UniProtKB-SubCell"/>
</dbReference>
<comment type="caution">
    <text evidence="11">The sequence shown here is derived from an EMBL/GenBank/DDBJ whole genome shotgun (WGS) entry which is preliminary data.</text>
</comment>
<proteinExistence type="predicted"/>
<dbReference type="SMART" id="SM00236">
    <property type="entry name" value="fCBD"/>
    <property type="match status" value="1"/>
</dbReference>
<evidence type="ECO:0000256" key="8">
    <source>
        <dbReference type="SAM" id="MobiDB-lite"/>
    </source>
</evidence>
<dbReference type="Pfam" id="PF00734">
    <property type="entry name" value="CBM_1"/>
    <property type="match status" value="1"/>
</dbReference>
<dbReference type="KEGG" id="cput:CONPUDRAFT_139222"/>
<comment type="subcellular location">
    <subcellularLocation>
        <location evidence="7">Secreted</location>
    </subcellularLocation>
</comment>
<sequence>MDAFASLLAFVACASAHGGVLYYANGGNWYDGWQPYNTPTGQTSIQRPWSSYNPIQDATDPTIGCNDDGTAGALQLTATVAAGSDITAYWNQWPHPTGPVMTYLADCGGDCTSVNSNTAKWFKIQEAGLINGTVASGTWAAGVMAAGNSSWTTTIPATVPSGNYLIRFETIALHSMPAQFYPECAQIEITGGGSLQPTAAELVSLPGAYSNTDPGVNINLYSEEATTETCYQIPGPPLYGSDDKVATCGSTTTTPPPPSSTSSSGTAPTSTGSSGSSGGGSIPQFGQCGGTGWTGSGSCASPYTCQVQNTYYSQCL</sequence>
<evidence type="ECO:0000256" key="9">
    <source>
        <dbReference type="SAM" id="SignalP"/>
    </source>
</evidence>
<dbReference type="GO" id="GO:0004497">
    <property type="term" value="F:monooxygenase activity"/>
    <property type="evidence" value="ECO:0007669"/>
    <property type="project" value="UniProtKB-KW"/>
</dbReference>
<evidence type="ECO:0000313" key="12">
    <source>
        <dbReference type="Proteomes" id="UP000053558"/>
    </source>
</evidence>